<accession>A0AAW2UE99</accession>
<dbReference type="Pfam" id="PF25597">
    <property type="entry name" value="SH3_retrovirus"/>
    <property type="match status" value="1"/>
</dbReference>
<gene>
    <name evidence="3" type="ORF">Slati_3359800</name>
</gene>
<dbReference type="AlphaFoldDB" id="A0AAW2UE99"/>
<feature type="domain" description="Retroviral polymerase SH3-like" evidence="2">
    <location>
        <begin position="76"/>
        <end position="137"/>
    </location>
</feature>
<dbReference type="InterPro" id="IPR057670">
    <property type="entry name" value="SH3_retrovirus"/>
</dbReference>
<proteinExistence type="predicted"/>
<organism evidence="3">
    <name type="scientific">Sesamum latifolium</name>
    <dbReference type="NCBI Taxonomy" id="2727402"/>
    <lineage>
        <taxon>Eukaryota</taxon>
        <taxon>Viridiplantae</taxon>
        <taxon>Streptophyta</taxon>
        <taxon>Embryophyta</taxon>
        <taxon>Tracheophyta</taxon>
        <taxon>Spermatophyta</taxon>
        <taxon>Magnoliopsida</taxon>
        <taxon>eudicotyledons</taxon>
        <taxon>Gunneridae</taxon>
        <taxon>Pentapetalae</taxon>
        <taxon>asterids</taxon>
        <taxon>lamiids</taxon>
        <taxon>Lamiales</taxon>
        <taxon>Pedaliaceae</taxon>
        <taxon>Sesamum</taxon>
    </lineage>
</organism>
<evidence type="ECO:0000256" key="1">
    <source>
        <dbReference type="SAM" id="MobiDB-lite"/>
    </source>
</evidence>
<comment type="caution">
    <text evidence="3">The sequence shown here is derived from an EMBL/GenBank/DDBJ whole genome shotgun (WGS) entry which is preliminary data.</text>
</comment>
<feature type="region of interest" description="Disordered" evidence="1">
    <location>
        <begin position="165"/>
        <end position="184"/>
    </location>
</feature>
<reference evidence="3" key="1">
    <citation type="submission" date="2020-06" db="EMBL/GenBank/DDBJ databases">
        <authorList>
            <person name="Li T."/>
            <person name="Hu X."/>
            <person name="Zhang T."/>
            <person name="Song X."/>
            <person name="Zhang H."/>
            <person name="Dai N."/>
            <person name="Sheng W."/>
            <person name="Hou X."/>
            <person name="Wei L."/>
        </authorList>
    </citation>
    <scope>NUCLEOTIDE SEQUENCE</scope>
    <source>
        <strain evidence="3">KEN1</strain>
        <tissue evidence="3">Leaf</tissue>
    </source>
</reference>
<name>A0AAW2UE99_9LAMI</name>
<evidence type="ECO:0000259" key="2">
    <source>
        <dbReference type="Pfam" id="PF25597"/>
    </source>
</evidence>
<evidence type="ECO:0000313" key="3">
    <source>
        <dbReference type="EMBL" id="KAL0415279.1"/>
    </source>
</evidence>
<reference evidence="3" key="2">
    <citation type="journal article" date="2024" name="Plant">
        <title>Genomic evolution and insights into agronomic trait innovations of Sesamum species.</title>
        <authorList>
            <person name="Miao H."/>
            <person name="Wang L."/>
            <person name="Qu L."/>
            <person name="Liu H."/>
            <person name="Sun Y."/>
            <person name="Le M."/>
            <person name="Wang Q."/>
            <person name="Wei S."/>
            <person name="Zheng Y."/>
            <person name="Lin W."/>
            <person name="Duan Y."/>
            <person name="Cao H."/>
            <person name="Xiong S."/>
            <person name="Wang X."/>
            <person name="Wei L."/>
            <person name="Li C."/>
            <person name="Ma Q."/>
            <person name="Ju M."/>
            <person name="Zhao R."/>
            <person name="Li G."/>
            <person name="Mu C."/>
            <person name="Tian Q."/>
            <person name="Mei H."/>
            <person name="Zhang T."/>
            <person name="Gao T."/>
            <person name="Zhang H."/>
        </authorList>
    </citation>
    <scope>NUCLEOTIDE SEQUENCE</scope>
    <source>
        <strain evidence="3">KEN1</strain>
    </source>
</reference>
<protein>
    <recommendedName>
        <fullName evidence="2">Retroviral polymerase SH3-like domain-containing protein</fullName>
    </recommendedName>
</protein>
<dbReference type="EMBL" id="JACGWN010000012">
    <property type="protein sequence ID" value="KAL0415279.1"/>
    <property type="molecule type" value="Genomic_DNA"/>
</dbReference>
<sequence>MALFINVLAPIPLNKTALLSTNINTCSPWPDLCYFRPPSQTSSGGLCINSYLSHKSLTLTPTSMLPSYTNLRVLGCLCYATNTTPHKSKLDTWSFKCIFLGYHSGQKGYRLFNLDSQSYLVSRDVLFYEHVFPYSSHTAGSSSCPLPVIPVDEDCPSIPYASPNPSSVADADMSSLPSSPVPSPPPLVPEPHHYKQAVLRAEWVEAMHQELLALEKNDTWEVVPLPSGKTAIGCKHGLSAQTFPLRFEAGFSPMEPRIHLMVSLNLLMITVSLFVVPDLGAARFFLGLQIARSDAGLHLHQSKYIHDIISDAGLLEAKSMTTPFPLGLKLSQGASAVLLDPEPYRRLGSVCSWVTPWCPGKRRNSPLSPAPQQRLSIEVWCYGLRVAVDLLLVAGFCTLRSHPCPLFCDNKAALHIMANPVFHERTKHLEIDCHMCVISINWALLRRPLFVVGISWPMFLQKASRARVSLILAQVALVRLASKFTLWGSVENTGIHVAEFDSDEDSIFDDAG</sequence>